<keyword evidence="2" id="KW-1185">Reference proteome</keyword>
<name>A0ACB8UF15_9APHY</name>
<protein>
    <submittedName>
        <fullName evidence="1">S-adenosyl-L-methionine-dependent methyltransferase</fullName>
    </submittedName>
</protein>
<evidence type="ECO:0000313" key="1">
    <source>
        <dbReference type="EMBL" id="KAI0092900.1"/>
    </source>
</evidence>
<keyword evidence="1" id="KW-0808">Transferase</keyword>
<dbReference type="EMBL" id="MU274903">
    <property type="protein sequence ID" value="KAI0092900.1"/>
    <property type="molecule type" value="Genomic_DNA"/>
</dbReference>
<keyword evidence="1" id="KW-0489">Methyltransferase</keyword>
<evidence type="ECO:0000313" key="2">
    <source>
        <dbReference type="Proteomes" id="UP001055072"/>
    </source>
</evidence>
<gene>
    <name evidence="1" type="ORF">BDY19DRAFT_903629</name>
</gene>
<reference evidence="1" key="1">
    <citation type="journal article" date="2021" name="Environ. Microbiol.">
        <title>Gene family expansions and transcriptome signatures uncover fungal adaptations to wood decay.</title>
        <authorList>
            <person name="Hage H."/>
            <person name="Miyauchi S."/>
            <person name="Viragh M."/>
            <person name="Drula E."/>
            <person name="Min B."/>
            <person name="Chaduli D."/>
            <person name="Navarro D."/>
            <person name="Favel A."/>
            <person name="Norest M."/>
            <person name="Lesage-Meessen L."/>
            <person name="Balint B."/>
            <person name="Merenyi Z."/>
            <person name="de Eugenio L."/>
            <person name="Morin E."/>
            <person name="Martinez A.T."/>
            <person name="Baldrian P."/>
            <person name="Stursova M."/>
            <person name="Martinez M.J."/>
            <person name="Novotny C."/>
            <person name="Magnuson J.K."/>
            <person name="Spatafora J.W."/>
            <person name="Maurice S."/>
            <person name="Pangilinan J."/>
            <person name="Andreopoulos W."/>
            <person name="LaButti K."/>
            <person name="Hundley H."/>
            <person name="Na H."/>
            <person name="Kuo A."/>
            <person name="Barry K."/>
            <person name="Lipzen A."/>
            <person name="Henrissat B."/>
            <person name="Riley R."/>
            <person name="Ahrendt S."/>
            <person name="Nagy L.G."/>
            <person name="Grigoriev I.V."/>
            <person name="Martin F."/>
            <person name="Rosso M.N."/>
        </authorList>
    </citation>
    <scope>NUCLEOTIDE SEQUENCE</scope>
    <source>
        <strain evidence="1">CBS 384.51</strain>
    </source>
</reference>
<sequence>MSQPHDPSHYAKTHGNSTAVTQFHSWRTAENSAPYLLPYLKPDMKILDVGCGPGSITISLASHVPQGHITGVDYAPVPIQAALALASSTKTPNVTFQTADIFSLPFPDASFDVTHAHQVLQHISEPVRALKELRRVTKPGGLVACRETDVQTFIWYPENPALQRWSFITESIARRNDCEPRAGRRLKTWARSAGFKAEDIKCTAGTWCFSSPEERAYWGGSIVKRFEESHLSASAMEGGFATKEEIEETVKALKEWVEDEDGWFGLMHGQMIAKV</sequence>
<comment type="caution">
    <text evidence="1">The sequence shown here is derived from an EMBL/GenBank/DDBJ whole genome shotgun (WGS) entry which is preliminary data.</text>
</comment>
<accession>A0ACB8UF15</accession>
<proteinExistence type="predicted"/>
<dbReference type="Proteomes" id="UP001055072">
    <property type="component" value="Unassembled WGS sequence"/>
</dbReference>
<organism evidence="1 2">
    <name type="scientific">Irpex rosettiformis</name>
    <dbReference type="NCBI Taxonomy" id="378272"/>
    <lineage>
        <taxon>Eukaryota</taxon>
        <taxon>Fungi</taxon>
        <taxon>Dikarya</taxon>
        <taxon>Basidiomycota</taxon>
        <taxon>Agaricomycotina</taxon>
        <taxon>Agaricomycetes</taxon>
        <taxon>Polyporales</taxon>
        <taxon>Irpicaceae</taxon>
        <taxon>Irpex</taxon>
    </lineage>
</organism>